<dbReference type="EMBL" id="SFCC01000019">
    <property type="protein sequence ID" value="RZQ60163.1"/>
    <property type="molecule type" value="Genomic_DNA"/>
</dbReference>
<dbReference type="OrthoDB" id="9803476at2"/>
<dbReference type="InterPro" id="IPR013538">
    <property type="entry name" value="ASHA1/2-like_C"/>
</dbReference>
<dbReference type="SUPFAM" id="SSF55961">
    <property type="entry name" value="Bet v1-like"/>
    <property type="match status" value="1"/>
</dbReference>
<dbReference type="Gene3D" id="3.30.530.20">
    <property type="match status" value="1"/>
</dbReference>
<organism evidence="3 4">
    <name type="scientific">Amycolatopsis suaedae</name>
    <dbReference type="NCBI Taxonomy" id="2510978"/>
    <lineage>
        <taxon>Bacteria</taxon>
        <taxon>Bacillati</taxon>
        <taxon>Actinomycetota</taxon>
        <taxon>Actinomycetes</taxon>
        <taxon>Pseudonocardiales</taxon>
        <taxon>Pseudonocardiaceae</taxon>
        <taxon>Amycolatopsis</taxon>
    </lineage>
</organism>
<keyword evidence="4" id="KW-1185">Reference proteome</keyword>
<dbReference type="Pfam" id="PF08327">
    <property type="entry name" value="AHSA1"/>
    <property type="match status" value="1"/>
</dbReference>
<evidence type="ECO:0000313" key="3">
    <source>
        <dbReference type="EMBL" id="RZQ60163.1"/>
    </source>
</evidence>
<proteinExistence type="inferred from homology"/>
<sequence length="148" mass="16387">MSRTTTAIHNETFFPHPVQKVWRAITDPDAIAKWLMPNDFKPEIGHRFTFRTDPIPPDFDGVTHCEVIELDEPNVLAYTFRGGPGLDTVMRFRLQATERGGVAGTLLIGEHSGFDLTNPAQLEGFRQMAGGWGGHMVVALGEVLDQLA</sequence>
<evidence type="ECO:0000256" key="1">
    <source>
        <dbReference type="ARBA" id="ARBA00006817"/>
    </source>
</evidence>
<comment type="caution">
    <text evidence="3">The sequence shown here is derived from an EMBL/GenBank/DDBJ whole genome shotgun (WGS) entry which is preliminary data.</text>
</comment>
<gene>
    <name evidence="3" type="ORF">EWH70_31190</name>
</gene>
<name>A0A4Q7J1A5_9PSEU</name>
<evidence type="ECO:0000259" key="2">
    <source>
        <dbReference type="Pfam" id="PF08327"/>
    </source>
</evidence>
<accession>A0A4Q7J1A5</accession>
<comment type="similarity">
    <text evidence="1">Belongs to the AHA1 family.</text>
</comment>
<dbReference type="CDD" id="cd07814">
    <property type="entry name" value="SRPBCC_CalC_Aha1-like"/>
    <property type="match status" value="1"/>
</dbReference>
<feature type="domain" description="Activator of Hsp90 ATPase homologue 1/2-like C-terminal" evidence="2">
    <location>
        <begin position="16"/>
        <end position="136"/>
    </location>
</feature>
<dbReference type="InterPro" id="IPR023393">
    <property type="entry name" value="START-like_dom_sf"/>
</dbReference>
<reference evidence="3 4" key="1">
    <citation type="submission" date="2019-02" db="EMBL/GenBank/DDBJ databases">
        <title>Draft genome sequence of Amycolatopsis sp. 8-3EHSu isolated from roots of Suaeda maritima.</title>
        <authorList>
            <person name="Duangmal K."/>
            <person name="Chantavorakit T."/>
        </authorList>
    </citation>
    <scope>NUCLEOTIDE SEQUENCE [LARGE SCALE GENOMIC DNA]</scope>
    <source>
        <strain evidence="3 4">8-3EHSu</strain>
    </source>
</reference>
<evidence type="ECO:0000313" key="4">
    <source>
        <dbReference type="Proteomes" id="UP000292003"/>
    </source>
</evidence>
<protein>
    <submittedName>
        <fullName evidence="3">SRPBCC domain-containing protein</fullName>
    </submittedName>
</protein>
<dbReference type="RefSeq" id="WP_130479149.1">
    <property type="nucleotide sequence ID" value="NZ_SFCC01000019.1"/>
</dbReference>
<dbReference type="Proteomes" id="UP000292003">
    <property type="component" value="Unassembled WGS sequence"/>
</dbReference>
<dbReference type="AlphaFoldDB" id="A0A4Q7J1A5"/>